<dbReference type="AlphaFoldDB" id="A0A0G3EB04"/>
<keyword evidence="3" id="KW-1185">Reference proteome</keyword>
<dbReference type="InterPro" id="IPR028979">
    <property type="entry name" value="Ser_kin/Pase_Hpr-like_N_sf"/>
</dbReference>
<dbReference type="STRING" id="1307763.L21SP4_00386"/>
<dbReference type="SUPFAM" id="SSF75138">
    <property type="entry name" value="HprK N-terminal domain-like"/>
    <property type="match status" value="1"/>
</dbReference>
<comment type="subunit">
    <text evidence="1">Homohexamer.</text>
</comment>
<sequence>MNTTDLKSIEGFEELLAAPEPGTIRTAYCSDLLSDVMGHAPADSVLVTVQAHKNTVAVANLAGVRALVLCNGRAFPDDALEAARRAELAVFATADSQFIASCRIYEALGRPLSDLAAAR</sequence>
<protein>
    <submittedName>
        <fullName evidence="2">DRTGG domain protein</fullName>
    </submittedName>
</protein>
<accession>A0A0G3EB04</accession>
<evidence type="ECO:0000313" key="3">
    <source>
        <dbReference type="Proteomes" id="UP000035268"/>
    </source>
</evidence>
<evidence type="ECO:0000313" key="2">
    <source>
        <dbReference type="EMBL" id="AKJ63666.1"/>
    </source>
</evidence>
<proteinExistence type="predicted"/>
<dbReference type="EMBL" id="CP010904">
    <property type="protein sequence ID" value="AKJ63666.1"/>
    <property type="molecule type" value="Genomic_DNA"/>
</dbReference>
<reference evidence="2 3" key="2">
    <citation type="journal article" date="2016" name="ISME J.">
        <title>Characterization of the first cultured representative of Verrucomicrobia subdivision 5 indicates the proposal of a novel phylum.</title>
        <authorList>
            <person name="Spring S."/>
            <person name="Bunk B."/>
            <person name="Sproer C."/>
            <person name="Schumann P."/>
            <person name="Rohde M."/>
            <person name="Tindall B.J."/>
            <person name="Klenk H.P."/>
        </authorList>
    </citation>
    <scope>NUCLEOTIDE SEQUENCE [LARGE SCALE GENOMIC DNA]</scope>
    <source>
        <strain evidence="2 3">L21-Fru-AB</strain>
    </source>
</reference>
<evidence type="ECO:0000256" key="1">
    <source>
        <dbReference type="ARBA" id="ARBA00011643"/>
    </source>
</evidence>
<name>A0A0G3EB04_9BACT</name>
<dbReference type="OrthoDB" id="9800356at2"/>
<dbReference type="RefSeq" id="WP_052881075.1">
    <property type="nucleotide sequence ID" value="NZ_CP010904.1"/>
</dbReference>
<dbReference type="KEGG" id="vbl:L21SP4_00386"/>
<reference evidence="3" key="1">
    <citation type="submission" date="2015-02" db="EMBL/GenBank/DDBJ databases">
        <title>Description and complete genome sequence of the first cultured representative of the subdivision 5 of the Verrucomicrobia phylum.</title>
        <authorList>
            <person name="Spring S."/>
            <person name="Bunk B."/>
            <person name="Sproer C."/>
            <person name="Klenk H.-P."/>
        </authorList>
    </citation>
    <scope>NUCLEOTIDE SEQUENCE [LARGE SCALE GENOMIC DNA]</scope>
    <source>
        <strain evidence="3">L21-Fru-AB</strain>
    </source>
</reference>
<dbReference type="Proteomes" id="UP000035268">
    <property type="component" value="Chromosome"/>
</dbReference>
<gene>
    <name evidence="2" type="ORF">L21SP4_00386</name>
</gene>
<organism evidence="2 3">
    <name type="scientific">Kiritimatiella glycovorans</name>
    <dbReference type="NCBI Taxonomy" id="1307763"/>
    <lineage>
        <taxon>Bacteria</taxon>
        <taxon>Pseudomonadati</taxon>
        <taxon>Kiritimatiellota</taxon>
        <taxon>Kiritimatiellia</taxon>
        <taxon>Kiritimatiellales</taxon>
        <taxon>Kiritimatiellaceae</taxon>
        <taxon>Kiritimatiella</taxon>
    </lineage>
</organism>